<feature type="binding site" description="axial binding residue" evidence="6">
    <location>
        <position position="257"/>
    </location>
    <ligand>
        <name>heme</name>
        <dbReference type="ChEBI" id="CHEBI:30413"/>
    </ligand>
    <ligandPart>
        <name>Fe</name>
        <dbReference type="ChEBI" id="CHEBI:18248"/>
    </ligandPart>
</feature>
<evidence type="ECO:0008006" key="9">
    <source>
        <dbReference type="Google" id="ProtNLM"/>
    </source>
</evidence>
<dbReference type="PANTHER" id="PTHR46206:SF7">
    <property type="entry name" value="P450, PUTATIVE (EUROFUNG)-RELATED"/>
    <property type="match status" value="1"/>
</dbReference>
<sequence>MREYGTKAAEVNFQVDLAPWFLRRAVAWYYINRHRFPDRATKLLSPVFDERRRMQQECGEERWRTEKPDDAIQWIMDGAAKLSKEQQTNKQLTWRLLWLNFAAIETTSMSTTHALYDIVSHPEYIAPLREEIIACLDAYGGYTKEALTNMVKLDSCLRETQRFNTVVSIVMSRVTKRDYTFKSGREPLTLPKGTFVTVPAAAMHLSTRIYGPDALEWKGFRFSEMREQEDNKEGSAKYQATATSSTYLGFSHGRHACTGRFFAVYQLKMLLSYLLLRYDMRWPMDVDGKRPENVLVTGRRSADLNAELEFREREEWKDLKYRWGDLEGEKA</sequence>
<dbReference type="SUPFAM" id="SSF48264">
    <property type="entry name" value="Cytochrome P450"/>
    <property type="match status" value="1"/>
</dbReference>
<comment type="similarity">
    <text evidence="2">Belongs to the cytochrome P450 family.</text>
</comment>
<dbReference type="GO" id="GO:0004497">
    <property type="term" value="F:monooxygenase activity"/>
    <property type="evidence" value="ECO:0007669"/>
    <property type="project" value="InterPro"/>
</dbReference>
<keyword evidence="3 6" id="KW-0479">Metal-binding</keyword>
<reference evidence="7 8" key="1">
    <citation type="submission" date="2019-10" db="EMBL/GenBank/DDBJ databases">
        <authorList>
            <person name="Palmer J.M."/>
        </authorList>
    </citation>
    <scope>NUCLEOTIDE SEQUENCE [LARGE SCALE GENOMIC DNA]</scope>
    <source>
        <strain evidence="7 8">TWF696</strain>
    </source>
</reference>
<organism evidence="7 8">
    <name type="scientific">Orbilia brochopaga</name>
    <dbReference type="NCBI Taxonomy" id="3140254"/>
    <lineage>
        <taxon>Eukaryota</taxon>
        <taxon>Fungi</taxon>
        <taxon>Dikarya</taxon>
        <taxon>Ascomycota</taxon>
        <taxon>Pezizomycotina</taxon>
        <taxon>Orbiliomycetes</taxon>
        <taxon>Orbiliales</taxon>
        <taxon>Orbiliaceae</taxon>
        <taxon>Orbilia</taxon>
    </lineage>
</organism>
<evidence type="ECO:0000313" key="7">
    <source>
        <dbReference type="EMBL" id="KAK6340589.1"/>
    </source>
</evidence>
<evidence type="ECO:0000256" key="6">
    <source>
        <dbReference type="PIRSR" id="PIRSR602403-1"/>
    </source>
</evidence>
<dbReference type="GO" id="GO:0020037">
    <property type="term" value="F:heme binding"/>
    <property type="evidence" value="ECO:0007669"/>
    <property type="project" value="InterPro"/>
</dbReference>
<name>A0AAV9UHB1_9PEZI</name>
<dbReference type="AlphaFoldDB" id="A0AAV9UHB1"/>
<proteinExistence type="inferred from homology"/>
<dbReference type="InterPro" id="IPR001128">
    <property type="entry name" value="Cyt_P450"/>
</dbReference>
<keyword evidence="5 6" id="KW-0408">Iron</keyword>
<dbReference type="GO" id="GO:0016705">
    <property type="term" value="F:oxidoreductase activity, acting on paired donors, with incorporation or reduction of molecular oxygen"/>
    <property type="evidence" value="ECO:0007669"/>
    <property type="project" value="InterPro"/>
</dbReference>
<keyword evidence="4" id="KW-0560">Oxidoreductase</keyword>
<protein>
    <recommendedName>
        <fullName evidence="9">Cytochrome P450</fullName>
    </recommendedName>
</protein>
<evidence type="ECO:0000256" key="3">
    <source>
        <dbReference type="ARBA" id="ARBA00022723"/>
    </source>
</evidence>
<dbReference type="InterPro" id="IPR036396">
    <property type="entry name" value="Cyt_P450_sf"/>
</dbReference>
<evidence type="ECO:0000256" key="4">
    <source>
        <dbReference type="ARBA" id="ARBA00023002"/>
    </source>
</evidence>
<comment type="caution">
    <text evidence="7">The sequence shown here is derived from an EMBL/GenBank/DDBJ whole genome shotgun (WGS) entry which is preliminary data.</text>
</comment>
<dbReference type="InterPro" id="IPR002403">
    <property type="entry name" value="Cyt_P450_E_grp-IV"/>
</dbReference>
<dbReference type="CDD" id="cd11041">
    <property type="entry name" value="CYP503A1-like"/>
    <property type="match status" value="1"/>
</dbReference>
<dbReference type="Pfam" id="PF00067">
    <property type="entry name" value="p450"/>
    <property type="match status" value="1"/>
</dbReference>
<dbReference type="EMBL" id="JAVHNQ010000008">
    <property type="protein sequence ID" value="KAK6340589.1"/>
    <property type="molecule type" value="Genomic_DNA"/>
</dbReference>
<evidence type="ECO:0000256" key="5">
    <source>
        <dbReference type="ARBA" id="ARBA00023004"/>
    </source>
</evidence>
<dbReference type="PRINTS" id="PR00465">
    <property type="entry name" value="EP450IV"/>
</dbReference>
<gene>
    <name evidence="7" type="ORF">TWF696_008915</name>
</gene>
<evidence type="ECO:0000256" key="2">
    <source>
        <dbReference type="ARBA" id="ARBA00010617"/>
    </source>
</evidence>
<dbReference type="PRINTS" id="PR00385">
    <property type="entry name" value="P450"/>
</dbReference>
<dbReference type="GO" id="GO:0005506">
    <property type="term" value="F:iron ion binding"/>
    <property type="evidence" value="ECO:0007669"/>
    <property type="project" value="InterPro"/>
</dbReference>
<dbReference type="Gene3D" id="1.10.630.10">
    <property type="entry name" value="Cytochrome P450"/>
    <property type="match status" value="1"/>
</dbReference>
<keyword evidence="6" id="KW-0349">Heme</keyword>
<evidence type="ECO:0000313" key="8">
    <source>
        <dbReference type="Proteomes" id="UP001375240"/>
    </source>
</evidence>
<evidence type="ECO:0000256" key="1">
    <source>
        <dbReference type="ARBA" id="ARBA00001971"/>
    </source>
</evidence>
<accession>A0AAV9UHB1</accession>
<comment type="cofactor">
    <cofactor evidence="1 6">
        <name>heme</name>
        <dbReference type="ChEBI" id="CHEBI:30413"/>
    </cofactor>
</comment>
<dbReference type="Proteomes" id="UP001375240">
    <property type="component" value="Unassembled WGS sequence"/>
</dbReference>
<dbReference type="PANTHER" id="PTHR46206">
    <property type="entry name" value="CYTOCHROME P450"/>
    <property type="match status" value="1"/>
</dbReference>
<keyword evidence="8" id="KW-1185">Reference proteome</keyword>